<comment type="caution">
    <text evidence="2">The sequence shown here is derived from an EMBL/GenBank/DDBJ whole genome shotgun (WGS) entry which is preliminary data.</text>
</comment>
<dbReference type="Pfam" id="PF12802">
    <property type="entry name" value="MarR_2"/>
    <property type="match status" value="1"/>
</dbReference>
<reference evidence="2" key="1">
    <citation type="submission" date="2021-10" db="EMBL/GenBank/DDBJ databases">
        <title>Novel species in genus Arthrobacter.</title>
        <authorList>
            <person name="Liu Y."/>
        </authorList>
    </citation>
    <scope>NUCLEOTIDE SEQUENCE</scope>
    <source>
        <strain evidence="2">Zg-Y453</strain>
    </source>
</reference>
<dbReference type="GO" id="GO:0006950">
    <property type="term" value="P:response to stress"/>
    <property type="evidence" value="ECO:0007669"/>
    <property type="project" value="TreeGrafter"/>
</dbReference>
<feature type="domain" description="HTH marR-type" evidence="1">
    <location>
        <begin position="8"/>
        <end position="140"/>
    </location>
</feature>
<dbReference type="PANTHER" id="PTHR33164:SF107">
    <property type="entry name" value="TRANSCRIPTIONAL REGULATORY PROTEIN"/>
    <property type="match status" value="1"/>
</dbReference>
<dbReference type="InterPro" id="IPR039422">
    <property type="entry name" value="MarR/SlyA-like"/>
</dbReference>
<dbReference type="PANTHER" id="PTHR33164">
    <property type="entry name" value="TRANSCRIPTIONAL REGULATOR, MARR FAMILY"/>
    <property type="match status" value="1"/>
</dbReference>
<accession>A0A9X1ME96</accession>
<dbReference type="InterPro" id="IPR000835">
    <property type="entry name" value="HTH_MarR-typ"/>
</dbReference>
<evidence type="ECO:0000259" key="1">
    <source>
        <dbReference type="PROSITE" id="PS50995"/>
    </source>
</evidence>
<dbReference type="GO" id="GO:0003700">
    <property type="term" value="F:DNA-binding transcription factor activity"/>
    <property type="evidence" value="ECO:0007669"/>
    <property type="project" value="InterPro"/>
</dbReference>
<dbReference type="Gene3D" id="1.10.10.10">
    <property type="entry name" value="Winged helix-like DNA-binding domain superfamily/Winged helix DNA-binding domain"/>
    <property type="match status" value="1"/>
</dbReference>
<dbReference type="PROSITE" id="PS50995">
    <property type="entry name" value="HTH_MARR_2"/>
    <property type="match status" value="1"/>
</dbReference>
<dbReference type="SUPFAM" id="SSF46785">
    <property type="entry name" value="Winged helix' DNA-binding domain"/>
    <property type="match status" value="1"/>
</dbReference>
<name>A0A9X1ME96_9MICC</name>
<organism evidence="2 3">
    <name type="scientific">Arthrobacter caoxuetaonis</name>
    <dbReference type="NCBI Taxonomy" id="2886935"/>
    <lineage>
        <taxon>Bacteria</taxon>
        <taxon>Bacillati</taxon>
        <taxon>Actinomycetota</taxon>
        <taxon>Actinomycetes</taxon>
        <taxon>Micrococcales</taxon>
        <taxon>Micrococcaceae</taxon>
        <taxon>Arthrobacter</taxon>
    </lineage>
</organism>
<evidence type="ECO:0000313" key="2">
    <source>
        <dbReference type="EMBL" id="MCC3297991.1"/>
    </source>
</evidence>
<proteinExistence type="predicted"/>
<gene>
    <name evidence="2" type="ORF">LJ757_09265</name>
</gene>
<dbReference type="InterPro" id="IPR036388">
    <property type="entry name" value="WH-like_DNA-bd_sf"/>
</dbReference>
<protein>
    <submittedName>
        <fullName evidence="2">MarR family transcriptional regulator</fullName>
    </submittedName>
</protein>
<evidence type="ECO:0000313" key="3">
    <source>
        <dbReference type="Proteomes" id="UP001139158"/>
    </source>
</evidence>
<dbReference type="InterPro" id="IPR036390">
    <property type="entry name" value="WH_DNA-bd_sf"/>
</dbReference>
<dbReference type="EMBL" id="JAJFZV010000009">
    <property type="protein sequence ID" value="MCC3297991.1"/>
    <property type="molecule type" value="Genomic_DNA"/>
</dbReference>
<dbReference type="AlphaFoldDB" id="A0A9X1ME96"/>
<dbReference type="RefSeq" id="WP_227895867.1">
    <property type="nucleotide sequence ID" value="NZ_CP099466.1"/>
</dbReference>
<dbReference type="SMART" id="SM00347">
    <property type="entry name" value="HTH_MARR"/>
    <property type="match status" value="1"/>
</dbReference>
<sequence length="143" mass="15144">MNPDGGEPPRLVFLTLEAERRLARWISNRGRKRGISAPAAGVLFHVAAAPEATTGEVAAAIHGSAAGTSGLLARMEQSGLVIRKPDPADRRTIRVALGPSGEAAMADIREAITELNDLITEGFTAEELATVARWLRHVSRSVG</sequence>
<dbReference type="Proteomes" id="UP001139158">
    <property type="component" value="Unassembled WGS sequence"/>
</dbReference>
<keyword evidence="3" id="KW-1185">Reference proteome</keyword>